<dbReference type="EnsemblPlants" id="AET1Gv20252800.12">
    <property type="protein sequence ID" value="AET1Gv20252800.12"/>
    <property type="gene ID" value="AET1Gv20252800"/>
</dbReference>
<reference evidence="2" key="4">
    <citation type="submission" date="2019-03" db="UniProtKB">
        <authorList>
            <consortium name="EnsemblPlants"/>
        </authorList>
    </citation>
    <scope>IDENTIFICATION</scope>
</reference>
<dbReference type="EnsemblPlants" id="AET1Gv20252800.7">
    <property type="protein sequence ID" value="AET1Gv20252800.7"/>
    <property type="gene ID" value="AET1Gv20252800"/>
</dbReference>
<keyword evidence="3" id="KW-1185">Reference proteome</keyword>
<dbReference type="Gramene" id="AET1Gv20252800.7">
    <property type="protein sequence ID" value="AET1Gv20252800.7"/>
    <property type="gene ID" value="AET1Gv20252800"/>
</dbReference>
<feature type="compositionally biased region" description="Low complexity" evidence="1">
    <location>
        <begin position="22"/>
        <end position="36"/>
    </location>
</feature>
<dbReference type="Proteomes" id="UP000015105">
    <property type="component" value="Chromosome 1D"/>
</dbReference>
<evidence type="ECO:0000256" key="1">
    <source>
        <dbReference type="SAM" id="MobiDB-lite"/>
    </source>
</evidence>
<reference evidence="3" key="2">
    <citation type="journal article" date="2017" name="Nat. Plants">
        <title>The Aegilops tauschii genome reveals multiple impacts of transposons.</title>
        <authorList>
            <person name="Zhao G."/>
            <person name="Zou C."/>
            <person name="Li K."/>
            <person name="Wang K."/>
            <person name="Li T."/>
            <person name="Gao L."/>
            <person name="Zhang X."/>
            <person name="Wang H."/>
            <person name="Yang Z."/>
            <person name="Liu X."/>
            <person name="Jiang W."/>
            <person name="Mao L."/>
            <person name="Kong X."/>
            <person name="Jiao Y."/>
            <person name="Jia J."/>
        </authorList>
    </citation>
    <scope>NUCLEOTIDE SEQUENCE [LARGE SCALE GENOMIC DNA]</scope>
    <source>
        <strain evidence="3">cv. AL8/78</strain>
    </source>
</reference>
<evidence type="ECO:0000313" key="2">
    <source>
        <dbReference type="EnsemblPlants" id="AET1Gv20252800.7"/>
    </source>
</evidence>
<organism evidence="2 3">
    <name type="scientific">Aegilops tauschii subsp. strangulata</name>
    <name type="common">Goatgrass</name>
    <dbReference type="NCBI Taxonomy" id="200361"/>
    <lineage>
        <taxon>Eukaryota</taxon>
        <taxon>Viridiplantae</taxon>
        <taxon>Streptophyta</taxon>
        <taxon>Embryophyta</taxon>
        <taxon>Tracheophyta</taxon>
        <taxon>Spermatophyta</taxon>
        <taxon>Magnoliopsida</taxon>
        <taxon>Liliopsida</taxon>
        <taxon>Poales</taxon>
        <taxon>Poaceae</taxon>
        <taxon>BOP clade</taxon>
        <taxon>Pooideae</taxon>
        <taxon>Triticodae</taxon>
        <taxon>Triticeae</taxon>
        <taxon>Triticinae</taxon>
        <taxon>Aegilops</taxon>
    </lineage>
</organism>
<dbReference type="Gramene" id="AET1Gv20252800.12">
    <property type="protein sequence ID" value="AET1Gv20252800.12"/>
    <property type="gene ID" value="AET1Gv20252800"/>
</dbReference>
<protein>
    <submittedName>
        <fullName evidence="2">Uncharacterized protein</fullName>
    </submittedName>
</protein>
<reference evidence="2" key="5">
    <citation type="journal article" date="2021" name="G3 (Bethesda)">
        <title>Aegilops tauschii genome assembly Aet v5.0 features greater sequence contiguity and improved annotation.</title>
        <authorList>
            <person name="Wang L."/>
            <person name="Zhu T."/>
            <person name="Rodriguez J.C."/>
            <person name="Deal K.R."/>
            <person name="Dubcovsky J."/>
            <person name="McGuire P.E."/>
            <person name="Lux T."/>
            <person name="Spannagl M."/>
            <person name="Mayer K.F.X."/>
            <person name="Baldrich P."/>
            <person name="Meyers B.C."/>
            <person name="Huo N."/>
            <person name="Gu Y.Q."/>
            <person name="Zhou H."/>
            <person name="Devos K.M."/>
            <person name="Bennetzen J.L."/>
            <person name="Unver T."/>
            <person name="Budak H."/>
            <person name="Gulick P.J."/>
            <person name="Galiba G."/>
            <person name="Kalapos B."/>
            <person name="Nelson D.R."/>
            <person name="Li P."/>
            <person name="You F.M."/>
            <person name="Luo M.C."/>
            <person name="Dvorak J."/>
        </authorList>
    </citation>
    <scope>NUCLEOTIDE SEQUENCE [LARGE SCALE GENOMIC DNA]</scope>
    <source>
        <strain evidence="2">cv. AL8/78</strain>
    </source>
</reference>
<dbReference type="AlphaFoldDB" id="A0A452Y1M0"/>
<proteinExistence type="predicted"/>
<reference evidence="3" key="1">
    <citation type="journal article" date="2014" name="Science">
        <title>Ancient hybridizations among the ancestral genomes of bread wheat.</title>
        <authorList>
            <consortium name="International Wheat Genome Sequencing Consortium,"/>
            <person name="Marcussen T."/>
            <person name="Sandve S.R."/>
            <person name="Heier L."/>
            <person name="Spannagl M."/>
            <person name="Pfeifer M."/>
            <person name="Jakobsen K.S."/>
            <person name="Wulff B.B."/>
            <person name="Steuernagel B."/>
            <person name="Mayer K.F."/>
            <person name="Olsen O.A."/>
        </authorList>
    </citation>
    <scope>NUCLEOTIDE SEQUENCE [LARGE SCALE GENOMIC DNA]</scope>
    <source>
        <strain evidence="3">cv. AL8/78</strain>
    </source>
</reference>
<reference evidence="2" key="3">
    <citation type="journal article" date="2017" name="Nature">
        <title>Genome sequence of the progenitor of the wheat D genome Aegilops tauschii.</title>
        <authorList>
            <person name="Luo M.C."/>
            <person name="Gu Y.Q."/>
            <person name="Puiu D."/>
            <person name="Wang H."/>
            <person name="Twardziok S.O."/>
            <person name="Deal K.R."/>
            <person name="Huo N."/>
            <person name="Zhu T."/>
            <person name="Wang L."/>
            <person name="Wang Y."/>
            <person name="McGuire P.E."/>
            <person name="Liu S."/>
            <person name="Long H."/>
            <person name="Ramasamy R.K."/>
            <person name="Rodriguez J.C."/>
            <person name="Van S.L."/>
            <person name="Yuan L."/>
            <person name="Wang Z."/>
            <person name="Xia Z."/>
            <person name="Xiao L."/>
            <person name="Anderson O.D."/>
            <person name="Ouyang S."/>
            <person name="Liang Y."/>
            <person name="Zimin A.V."/>
            <person name="Pertea G."/>
            <person name="Qi P."/>
            <person name="Bennetzen J.L."/>
            <person name="Dai X."/>
            <person name="Dawson M.W."/>
            <person name="Muller H.G."/>
            <person name="Kugler K."/>
            <person name="Rivarola-Duarte L."/>
            <person name="Spannagl M."/>
            <person name="Mayer K.F.X."/>
            <person name="Lu F.H."/>
            <person name="Bevan M.W."/>
            <person name="Leroy P."/>
            <person name="Li P."/>
            <person name="You F.M."/>
            <person name="Sun Q."/>
            <person name="Liu Z."/>
            <person name="Lyons E."/>
            <person name="Wicker T."/>
            <person name="Salzberg S.L."/>
            <person name="Devos K.M."/>
            <person name="Dvorak J."/>
        </authorList>
    </citation>
    <scope>NUCLEOTIDE SEQUENCE [LARGE SCALE GENOMIC DNA]</scope>
    <source>
        <strain evidence="2">cv. AL8/78</strain>
    </source>
</reference>
<dbReference type="EnsemblPlants" id="AET1Gv20252800.8">
    <property type="protein sequence ID" value="AET1Gv20252800.8"/>
    <property type="gene ID" value="AET1Gv20252800"/>
</dbReference>
<feature type="compositionally biased region" description="Pro residues" evidence="1">
    <location>
        <begin position="37"/>
        <end position="51"/>
    </location>
</feature>
<dbReference type="Gramene" id="AET1Gv20252800.9">
    <property type="protein sequence ID" value="AET1Gv20252800.9"/>
    <property type="gene ID" value="AET1Gv20252800"/>
</dbReference>
<accession>A0A452Y1M0</accession>
<dbReference type="EnsemblPlants" id="AET1Gv20252800.9">
    <property type="protein sequence ID" value="AET1Gv20252800.9"/>
    <property type="gene ID" value="AET1Gv20252800"/>
</dbReference>
<feature type="region of interest" description="Disordered" evidence="1">
    <location>
        <begin position="1"/>
        <end position="53"/>
    </location>
</feature>
<evidence type="ECO:0000313" key="3">
    <source>
        <dbReference type="Proteomes" id="UP000015105"/>
    </source>
</evidence>
<name>A0A452Y1M0_AEGTS</name>
<dbReference type="Gramene" id="AET1Gv20252800.8">
    <property type="protein sequence ID" value="AET1Gv20252800.8"/>
    <property type="gene ID" value="AET1Gv20252800"/>
</dbReference>
<sequence>MRHRNNAVARVRSECITPNPPSRAGVAAPAIAAISPRPLPQHSPAPQPPATPLQIHETRRTTSSICRAAQSHLPPRRNAQRPYILPRAC</sequence>